<dbReference type="PANTHER" id="PTHR17609:SF2">
    <property type="entry name" value="HMG DOMAIN-CONTAINING PROTEIN 3"/>
    <property type="match status" value="1"/>
</dbReference>
<name>A0A498P2H6_LABRO</name>
<dbReference type="AlphaFoldDB" id="A0A498P2H6"/>
<reference evidence="2 3" key="1">
    <citation type="submission" date="2018-03" db="EMBL/GenBank/DDBJ databases">
        <title>Draft genome sequence of Rohu Carp (Labeo rohita).</title>
        <authorList>
            <person name="Das P."/>
            <person name="Kushwaha B."/>
            <person name="Joshi C.G."/>
            <person name="Kumar D."/>
            <person name="Nagpure N.S."/>
            <person name="Sahoo L."/>
            <person name="Das S.P."/>
            <person name="Bit A."/>
            <person name="Patnaik S."/>
            <person name="Meher P.K."/>
            <person name="Jayasankar P."/>
            <person name="Koringa P.G."/>
            <person name="Patel N.V."/>
            <person name="Hinsu A.T."/>
            <person name="Kumar R."/>
            <person name="Pandey M."/>
            <person name="Agarwal S."/>
            <person name="Srivastava S."/>
            <person name="Singh M."/>
            <person name="Iquebal M.A."/>
            <person name="Jaiswal S."/>
            <person name="Angadi U.B."/>
            <person name="Kumar N."/>
            <person name="Raza M."/>
            <person name="Shah T.M."/>
            <person name="Rai A."/>
            <person name="Jena J.K."/>
        </authorList>
    </citation>
    <scope>NUCLEOTIDE SEQUENCE [LARGE SCALE GENOMIC DNA]</scope>
    <source>
        <strain evidence="2">DASCIFA01</strain>
        <tissue evidence="2">Testis</tissue>
    </source>
</reference>
<evidence type="ECO:0000313" key="2">
    <source>
        <dbReference type="EMBL" id="RXN38832.1"/>
    </source>
</evidence>
<dbReference type="PANTHER" id="PTHR17609">
    <property type="entry name" value="HMG DOMAIN-CONTAINING PROTEIN 3"/>
    <property type="match status" value="1"/>
</dbReference>
<protein>
    <submittedName>
        <fullName evidence="2">HMG domain-containing 3 isoform X1</fullName>
    </submittedName>
</protein>
<evidence type="ECO:0000259" key="1">
    <source>
        <dbReference type="Pfam" id="PF18717"/>
    </source>
</evidence>
<dbReference type="EMBL" id="QBIY01004459">
    <property type="protein sequence ID" value="RXN38832.1"/>
    <property type="molecule type" value="Genomic_DNA"/>
</dbReference>
<sequence length="341" mass="37878">MDLMLTDTGAQSAVVQWITVPPDKVKSDTSVIRAVKPSASEHIAGLKPSTLKQLGHMITPSALQQPSVEDVCSTAVLLDASQPLSGAQKEQQRHSTVSLLRSCLQFPESESELQDVFSLIQQLNSQQNHTEETSGWPSFYEPVATHCSLCQYPLLKGEQSFTDLHPGLFNVGNKLLVTLDLFFKMRHQLRLGDEPAHAALDGALSSDQLSRVQDLFCSGYWAFECLTVRDYNDMICGVCGLAPKLEIAQRNSNNVLLLKNVEFTWPDFQATDEVHVDEFWLTMENEALEQAAFPSSFPITRFDASIIAPFIPPLMRNTTVINTEKDKITSDTQLTGTEMTE</sequence>
<evidence type="ECO:0000313" key="3">
    <source>
        <dbReference type="Proteomes" id="UP000290572"/>
    </source>
</evidence>
<dbReference type="Pfam" id="PF18717">
    <property type="entry name" value="CxC4"/>
    <property type="match status" value="1"/>
</dbReference>
<gene>
    <name evidence="2" type="ORF">ROHU_000752</name>
</gene>
<feature type="domain" description="HMG" evidence="1">
    <location>
        <begin position="146"/>
        <end position="201"/>
    </location>
</feature>
<dbReference type="Proteomes" id="UP000290572">
    <property type="component" value="Unassembled WGS sequence"/>
</dbReference>
<comment type="caution">
    <text evidence="2">The sequence shown here is derived from an EMBL/GenBank/DDBJ whole genome shotgun (WGS) entry which is preliminary data.</text>
</comment>
<keyword evidence="3" id="KW-1185">Reference proteome</keyword>
<dbReference type="InterPro" id="IPR039598">
    <property type="entry name" value="HMGXB3"/>
</dbReference>
<accession>A0A498P2H6</accession>
<dbReference type="InterPro" id="IPR040648">
    <property type="entry name" value="HMGXB3_CxC4"/>
</dbReference>
<proteinExistence type="predicted"/>
<organism evidence="2 3">
    <name type="scientific">Labeo rohita</name>
    <name type="common">Indian major carp</name>
    <name type="synonym">Cyprinus rohita</name>
    <dbReference type="NCBI Taxonomy" id="84645"/>
    <lineage>
        <taxon>Eukaryota</taxon>
        <taxon>Metazoa</taxon>
        <taxon>Chordata</taxon>
        <taxon>Craniata</taxon>
        <taxon>Vertebrata</taxon>
        <taxon>Euteleostomi</taxon>
        <taxon>Actinopterygii</taxon>
        <taxon>Neopterygii</taxon>
        <taxon>Teleostei</taxon>
        <taxon>Ostariophysi</taxon>
        <taxon>Cypriniformes</taxon>
        <taxon>Cyprinidae</taxon>
        <taxon>Labeoninae</taxon>
        <taxon>Labeonini</taxon>
        <taxon>Labeo</taxon>
    </lineage>
</organism>